<dbReference type="InterPro" id="IPR048395">
    <property type="entry name" value="Glyco_hydro_31_C"/>
</dbReference>
<evidence type="ECO:0000313" key="4">
    <source>
        <dbReference type="Proteomes" id="UP000663827"/>
    </source>
</evidence>
<dbReference type="Pfam" id="PF21365">
    <property type="entry name" value="Glyco_hydro_31_3rd"/>
    <property type="match status" value="1"/>
</dbReference>
<dbReference type="InterPro" id="IPR013780">
    <property type="entry name" value="Glyco_hydro_b"/>
</dbReference>
<dbReference type="AlphaFoldDB" id="A0A8H3E7R1"/>
<evidence type="ECO:0000259" key="2">
    <source>
        <dbReference type="Pfam" id="PF21365"/>
    </source>
</evidence>
<organism evidence="3 4">
    <name type="scientific">Rhizoctonia solani</name>
    <dbReference type="NCBI Taxonomy" id="456999"/>
    <lineage>
        <taxon>Eukaryota</taxon>
        <taxon>Fungi</taxon>
        <taxon>Dikarya</taxon>
        <taxon>Basidiomycota</taxon>
        <taxon>Agaricomycotina</taxon>
        <taxon>Agaricomycetes</taxon>
        <taxon>Cantharellales</taxon>
        <taxon>Ceratobasidiaceae</taxon>
        <taxon>Rhizoctonia</taxon>
    </lineage>
</organism>
<evidence type="ECO:0000256" key="1">
    <source>
        <dbReference type="SAM" id="MobiDB-lite"/>
    </source>
</evidence>
<dbReference type="EMBL" id="CAJNJQ010003519">
    <property type="protein sequence ID" value="CAE7200351.1"/>
    <property type="molecule type" value="Genomic_DNA"/>
</dbReference>
<dbReference type="Gene3D" id="3.20.20.80">
    <property type="entry name" value="Glycosidases"/>
    <property type="match status" value="1"/>
</dbReference>
<feature type="compositionally biased region" description="Basic and acidic residues" evidence="1">
    <location>
        <begin position="243"/>
        <end position="256"/>
    </location>
</feature>
<dbReference type="PANTHER" id="PTHR22762:SF120">
    <property type="entry name" value="HETEROGLYCAN GLUCOSIDASE 1"/>
    <property type="match status" value="1"/>
</dbReference>
<dbReference type="GO" id="GO:0004553">
    <property type="term" value="F:hydrolase activity, hydrolyzing O-glycosyl compounds"/>
    <property type="evidence" value="ECO:0007669"/>
    <property type="project" value="TreeGrafter"/>
</dbReference>
<feature type="domain" description="Glycosyl hydrolase family 31 C-terminal" evidence="2">
    <location>
        <begin position="59"/>
        <end position="177"/>
    </location>
</feature>
<feature type="region of interest" description="Disordered" evidence="1">
    <location>
        <begin position="236"/>
        <end position="271"/>
    </location>
</feature>
<accession>A0A8H3E7R1</accession>
<comment type="caution">
    <text evidence="3">The sequence shown here is derived from an EMBL/GenBank/DDBJ whole genome shotgun (WGS) entry which is preliminary data.</text>
</comment>
<gene>
    <name evidence="3" type="ORF">RDB_LOCUS138111</name>
</gene>
<dbReference type="Proteomes" id="UP000663827">
    <property type="component" value="Unassembled WGS sequence"/>
</dbReference>
<reference evidence="3" key="1">
    <citation type="submission" date="2021-01" db="EMBL/GenBank/DDBJ databases">
        <authorList>
            <person name="Kaushik A."/>
        </authorList>
    </citation>
    <scope>NUCLEOTIDE SEQUENCE</scope>
    <source>
        <strain evidence="3">AG5</strain>
    </source>
</reference>
<proteinExistence type="predicted"/>
<sequence length="365" mass="41691">MNKKEFQEPYRFIDVISQAPPDQQWMYRATLPVCQYYIRLRYSLLQLMYDQMFDNLLTGLPIARSLVISNEDDGSLVTENEDFLDNTYTVGDDVLVAPVLEPQLAQGRPDNETRMIYLPIPDSWWQFNLRADGPDAAVALGGRFDGGTLMPYDARMSDNVSQIPYMNPMFIRYGAIIPQTDPQLYAEDWARPKPITIHVYPGRIGFNKSYDMYLDDGVSRESAPTADNLQKHFAENESFNSGEESKVIKSPLKPDEFGDSQAGNKTAAGSGDQVKRDIYAETLDYNAKFDPTKQHGSVYRLFIWGPPDRKNEFRSATVNIFTLQDPGNPVEKQVSKNYNDGKNAWIVELNIDEVQQVKHQIHLEY</sequence>
<protein>
    <recommendedName>
        <fullName evidence="2">Glycosyl hydrolase family 31 C-terminal domain-containing protein</fullName>
    </recommendedName>
</protein>
<evidence type="ECO:0000313" key="3">
    <source>
        <dbReference type="EMBL" id="CAE7200351.1"/>
    </source>
</evidence>
<dbReference type="PANTHER" id="PTHR22762">
    <property type="entry name" value="ALPHA-GLUCOSIDASE"/>
    <property type="match status" value="1"/>
</dbReference>
<name>A0A8H3E7R1_9AGAM</name>
<dbReference type="Gene3D" id="2.60.40.1180">
    <property type="entry name" value="Golgi alpha-mannosidase II"/>
    <property type="match status" value="2"/>
</dbReference>